<reference evidence="5" key="1">
    <citation type="submission" date="2016-10" db="EMBL/GenBank/DDBJ databases">
        <authorList>
            <person name="Varghese N."/>
            <person name="Submissions S."/>
        </authorList>
    </citation>
    <scope>NUCLEOTIDE SEQUENCE [LARGE SCALE GENOMIC DNA]</scope>
    <source>
        <strain evidence="5">DSM 17044</strain>
    </source>
</reference>
<evidence type="ECO:0000256" key="2">
    <source>
        <dbReference type="PROSITE-ProRule" id="PRU00169"/>
    </source>
</evidence>
<feature type="modified residue" description="4-aspartylphosphate" evidence="2">
    <location>
        <position position="95"/>
    </location>
</feature>
<proteinExistence type="predicted"/>
<dbReference type="PROSITE" id="PS50110">
    <property type="entry name" value="RESPONSE_REGULATORY"/>
    <property type="match status" value="1"/>
</dbReference>
<accession>A0A1H7RL52</accession>
<dbReference type="SUPFAM" id="SSF52172">
    <property type="entry name" value="CheY-like"/>
    <property type="match status" value="1"/>
</dbReference>
<dbReference type="PANTHER" id="PTHR44591:SF3">
    <property type="entry name" value="RESPONSE REGULATORY DOMAIN-CONTAINING PROTEIN"/>
    <property type="match status" value="1"/>
</dbReference>
<sequence length="173" mass="19485">MPSRRGDNHMPKKRILIIDDCESIHRDFQRVLCPAPAECWDALAQMEETLFGTSSAQENLADLFEVDSAFQGEEGVAKVKAALAEGNPYALAFLDYRMPPGWNGFETLKHLRQVAPALPVVLCSAYSDYSWEELLRNFAEENPPLMELKKPFKSHELHRLARALTSVAELCPP</sequence>
<dbReference type="AlphaFoldDB" id="A0A1H7RL52"/>
<evidence type="ECO:0000259" key="3">
    <source>
        <dbReference type="PROSITE" id="PS50110"/>
    </source>
</evidence>
<gene>
    <name evidence="4" type="ORF">SAMN05444354_10791</name>
</gene>
<keyword evidence="5" id="KW-1185">Reference proteome</keyword>
<dbReference type="Pfam" id="PF00072">
    <property type="entry name" value="Response_reg"/>
    <property type="match status" value="1"/>
</dbReference>
<dbReference type="InterPro" id="IPR011006">
    <property type="entry name" value="CheY-like_superfamily"/>
</dbReference>
<dbReference type="InterPro" id="IPR001789">
    <property type="entry name" value="Sig_transdc_resp-reg_receiver"/>
</dbReference>
<organism evidence="4 5">
    <name type="scientific">Stigmatella aurantiaca</name>
    <dbReference type="NCBI Taxonomy" id="41"/>
    <lineage>
        <taxon>Bacteria</taxon>
        <taxon>Pseudomonadati</taxon>
        <taxon>Myxococcota</taxon>
        <taxon>Myxococcia</taxon>
        <taxon>Myxococcales</taxon>
        <taxon>Cystobacterineae</taxon>
        <taxon>Archangiaceae</taxon>
        <taxon>Stigmatella</taxon>
    </lineage>
</organism>
<evidence type="ECO:0000256" key="1">
    <source>
        <dbReference type="ARBA" id="ARBA00022553"/>
    </source>
</evidence>
<dbReference type="Gene3D" id="3.40.50.2300">
    <property type="match status" value="1"/>
</dbReference>
<dbReference type="EMBL" id="FOAP01000007">
    <property type="protein sequence ID" value="SEL60933.1"/>
    <property type="molecule type" value="Genomic_DNA"/>
</dbReference>
<name>A0A1H7RL52_STIAU</name>
<feature type="domain" description="Response regulatory" evidence="3">
    <location>
        <begin position="14"/>
        <end position="165"/>
    </location>
</feature>
<evidence type="ECO:0000313" key="4">
    <source>
        <dbReference type="EMBL" id="SEL60933.1"/>
    </source>
</evidence>
<keyword evidence="1 2" id="KW-0597">Phosphoprotein</keyword>
<dbReference type="PANTHER" id="PTHR44591">
    <property type="entry name" value="STRESS RESPONSE REGULATOR PROTEIN 1"/>
    <property type="match status" value="1"/>
</dbReference>
<dbReference type="GO" id="GO:0000160">
    <property type="term" value="P:phosphorelay signal transduction system"/>
    <property type="evidence" value="ECO:0007669"/>
    <property type="project" value="InterPro"/>
</dbReference>
<protein>
    <submittedName>
        <fullName evidence="4">Response regulator receiver domain-containing protein</fullName>
    </submittedName>
</protein>
<dbReference type="InterPro" id="IPR050595">
    <property type="entry name" value="Bact_response_regulator"/>
</dbReference>
<evidence type="ECO:0000313" key="5">
    <source>
        <dbReference type="Proteomes" id="UP000182719"/>
    </source>
</evidence>
<dbReference type="Proteomes" id="UP000182719">
    <property type="component" value="Unassembled WGS sequence"/>
</dbReference>